<dbReference type="Proteomes" id="UP000581135">
    <property type="component" value="Unassembled WGS sequence"/>
</dbReference>
<dbReference type="PANTHER" id="PTHR45458">
    <property type="entry name" value="SHORT-CHAIN DEHYDROGENASE/REDUCTASE SDR"/>
    <property type="match status" value="1"/>
</dbReference>
<reference evidence="2 3" key="1">
    <citation type="submission" date="2020-08" db="EMBL/GenBank/DDBJ databases">
        <title>Genomic Encyclopedia of Type Strains, Phase III (KMG-III): the genomes of soil and plant-associated and newly described type strains.</title>
        <authorList>
            <person name="Whitman W."/>
        </authorList>
    </citation>
    <scope>NUCLEOTIDE SEQUENCE [LARGE SCALE GENOMIC DNA]</scope>
    <source>
        <strain evidence="2 3">CECT 8803</strain>
    </source>
</reference>
<dbReference type="EMBL" id="JACHXA010000002">
    <property type="protein sequence ID" value="MBB3064375.1"/>
    <property type="molecule type" value="Genomic_DNA"/>
</dbReference>
<dbReference type="SUPFAM" id="SSF51735">
    <property type="entry name" value="NAD(P)-binding Rossmann-fold domains"/>
    <property type="match status" value="1"/>
</dbReference>
<dbReference type="CDD" id="cd05325">
    <property type="entry name" value="carb_red_sniffer_like_SDR_c"/>
    <property type="match status" value="1"/>
</dbReference>
<keyword evidence="3" id="KW-1185">Reference proteome</keyword>
<dbReference type="InterPro" id="IPR036291">
    <property type="entry name" value="NAD(P)-bd_dom_sf"/>
</dbReference>
<proteinExistence type="inferred from homology"/>
<evidence type="ECO:0000313" key="3">
    <source>
        <dbReference type="Proteomes" id="UP000581135"/>
    </source>
</evidence>
<organism evidence="2 3">
    <name type="scientific">Limibacillus halophilus</name>
    <dbReference type="NCBI Taxonomy" id="1579333"/>
    <lineage>
        <taxon>Bacteria</taxon>
        <taxon>Pseudomonadati</taxon>
        <taxon>Pseudomonadota</taxon>
        <taxon>Alphaproteobacteria</taxon>
        <taxon>Rhodospirillales</taxon>
        <taxon>Rhodovibrionaceae</taxon>
        <taxon>Limibacillus</taxon>
    </lineage>
</organism>
<comment type="caution">
    <text evidence="2">The sequence shown here is derived from an EMBL/GenBank/DDBJ whole genome shotgun (WGS) entry which is preliminary data.</text>
</comment>
<evidence type="ECO:0000256" key="1">
    <source>
        <dbReference type="RuleBase" id="RU000363"/>
    </source>
</evidence>
<dbReference type="PANTHER" id="PTHR45458:SF1">
    <property type="entry name" value="SHORT CHAIN DEHYDROGENASE"/>
    <property type="match status" value="1"/>
</dbReference>
<comment type="similarity">
    <text evidence="1">Belongs to the short-chain dehydrogenases/reductases (SDR) family.</text>
</comment>
<dbReference type="AlphaFoldDB" id="A0A839STS7"/>
<dbReference type="RefSeq" id="WP_183415206.1">
    <property type="nucleotide sequence ID" value="NZ_JACHXA010000002.1"/>
</dbReference>
<name>A0A839STS7_9PROT</name>
<dbReference type="Gene3D" id="3.40.50.720">
    <property type="entry name" value="NAD(P)-binding Rossmann-like Domain"/>
    <property type="match status" value="1"/>
</dbReference>
<dbReference type="PRINTS" id="PR00081">
    <property type="entry name" value="GDHRDH"/>
</dbReference>
<dbReference type="Pfam" id="PF00106">
    <property type="entry name" value="adh_short"/>
    <property type="match status" value="1"/>
</dbReference>
<dbReference type="InterPro" id="IPR052184">
    <property type="entry name" value="SDR_enzymes"/>
</dbReference>
<dbReference type="GO" id="GO:0016616">
    <property type="term" value="F:oxidoreductase activity, acting on the CH-OH group of donors, NAD or NADP as acceptor"/>
    <property type="evidence" value="ECO:0007669"/>
    <property type="project" value="TreeGrafter"/>
</dbReference>
<dbReference type="InterPro" id="IPR002347">
    <property type="entry name" value="SDR_fam"/>
</dbReference>
<gene>
    <name evidence="2" type="ORF">FHR98_000647</name>
</gene>
<evidence type="ECO:0000313" key="2">
    <source>
        <dbReference type="EMBL" id="MBB3064375.1"/>
    </source>
</evidence>
<sequence>MPTLLITGANRGIGLEFVRSYAESGWCVHACCRHPDKAKELKEIPGDVNVHRVDVTDELQVANVARSLRDQPIDLLINNAGIYGPRTGFGEQDYQAWSEVLQVNVIGLMRTVERFVEHVSQSELKRIVNISSQLGSIARNRSGAAYPYRTSKAAVNMITKGLSEDLEEKGIVVISVHPGWVQTDMGGVKAEITAEESVAGLRAIIDNLTPEQSGHFYSYDGTEMPW</sequence>
<accession>A0A839STS7</accession>
<protein>
    <submittedName>
        <fullName evidence="2">NAD(P)-dependent dehydrogenase (Short-subunit alcohol dehydrogenase family)</fullName>
    </submittedName>
</protein>
<dbReference type="PRINTS" id="PR00080">
    <property type="entry name" value="SDRFAMILY"/>
</dbReference>